<dbReference type="Proteomes" id="UP000293291">
    <property type="component" value="Unassembled WGS sequence"/>
</dbReference>
<accession>A0A4Q2SER0</accession>
<name>A0A4Q2SER0_9ACTN</name>
<reference evidence="1 2" key="1">
    <citation type="submission" date="2019-01" db="EMBL/GenBank/DDBJ databases">
        <title>Novel species of Nocardioides.</title>
        <authorList>
            <person name="Liu Q."/>
            <person name="Xin Y.-H."/>
        </authorList>
    </citation>
    <scope>NUCLEOTIDE SEQUENCE [LARGE SCALE GENOMIC DNA]</scope>
    <source>
        <strain evidence="1 2">CGMCC 4.6875</strain>
    </source>
</reference>
<proteinExistence type="predicted"/>
<dbReference type="RefSeq" id="WP_129454058.1">
    <property type="nucleotide sequence ID" value="NZ_JACXYX010000008.1"/>
</dbReference>
<organism evidence="1 2">
    <name type="scientific">Nocardioides ganghwensis</name>
    <dbReference type="NCBI Taxonomy" id="252230"/>
    <lineage>
        <taxon>Bacteria</taxon>
        <taxon>Bacillati</taxon>
        <taxon>Actinomycetota</taxon>
        <taxon>Actinomycetes</taxon>
        <taxon>Propionibacteriales</taxon>
        <taxon>Nocardioidaceae</taxon>
        <taxon>Nocardioides</taxon>
    </lineage>
</organism>
<comment type="caution">
    <text evidence="1">The sequence shown here is derived from an EMBL/GenBank/DDBJ whole genome shotgun (WGS) entry which is preliminary data.</text>
</comment>
<sequence>MNSDGTDRLMPSHDDPSPDIDLELLDRGSKALLGYFVHTWFRHYLGAASESLERLHERGFIETPTRPTELGRHVLFDFGALDEEKLAYILGVYFYVQTCHKAANNRLMNRYDGKQVLYLRGYDVEGSVSIGAGSALGSSTYHTQTFGMKLAEMLGDDVALFKVISPKDVYWDTITAQDFFSDGYGELIRWVVARPSAIYLNARRWQEGVLDLLDRMDHYVVYVSSTTPSLLWELAQLDVDGRRDRVTVVLDAAAMKETRKHLGVQEGLRGLFGEQVIWSKQGPPPEMTEGELTAWVSERFLVITPEELGTSGGLSRAGIAGDSSLLRPGNRETWFDFDFSPALEDEDVARLRAMSADLGRLVDEALDSHVECLPLTVVHLQLRIYATLLFAEHDRTGRTLASYAGLLQAALEYYEPEEPRIAALTPQRREAHLNMLREHLELTQYIGLQLLSSGKTHEFDDYSVEATATFATEYERALDATRAVFTRLGGPLPSP</sequence>
<dbReference type="AlphaFoldDB" id="A0A4Q2SER0"/>
<keyword evidence="2" id="KW-1185">Reference proteome</keyword>
<evidence type="ECO:0000313" key="1">
    <source>
        <dbReference type="EMBL" id="RYC03503.1"/>
    </source>
</evidence>
<evidence type="ECO:0000313" key="2">
    <source>
        <dbReference type="Proteomes" id="UP000293291"/>
    </source>
</evidence>
<protein>
    <submittedName>
        <fullName evidence="1">Uncharacterized protein</fullName>
    </submittedName>
</protein>
<gene>
    <name evidence="1" type="ORF">EUA07_05830</name>
</gene>
<dbReference type="EMBL" id="SDWU01000005">
    <property type="protein sequence ID" value="RYC03503.1"/>
    <property type="molecule type" value="Genomic_DNA"/>
</dbReference>
<dbReference type="OrthoDB" id="9178961at2"/>